<gene>
    <name evidence="2" type="ORF">ACEWY4_001730</name>
</gene>
<evidence type="ECO:0000259" key="1">
    <source>
        <dbReference type="PROSITE" id="PS50209"/>
    </source>
</evidence>
<dbReference type="InterPro" id="IPR001315">
    <property type="entry name" value="CARD"/>
</dbReference>
<accession>A0ABD1KTQ9</accession>
<dbReference type="Pfam" id="PF00619">
    <property type="entry name" value="CARD"/>
    <property type="match status" value="1"/>
</dbReference>
<dbReference type="PANTHER" id="PTHR15034:SF5">
    <property type="entry name" value="DEATH DOMAIN-CONTAINING PROTEIN CRADD"/>
    <property type="match status" value="1"/>
</dbReference>
<comment type="caution">
    <text evidence="2">The sequence shown here is derived from an EMBL/GenBank/DDBJ whole genome shotgun (WGS) entry which is preliminary data.</text>
</comment>
<organism evidence="2 3">
    <name type="scientific">Coilia grayii</name>
    <name type="common">Gray's grenadier anchovy</name>
    <dbReference type="NCBI Taxonomy" id="363190"/>
    <lineage>
        <taxon>Eukaryota</taxon>
        <taxon>Metazoa</taxon>
        <taxon>Chordata</taxon>
        <taxon>Craniata</taxon>
        <taxon>Vertebrata</taxon>
        <taxon>Euteleostomi</taxon>
        <taxon>Actinopterygii</taxon>
        <taxon>Neopterygii</taxon>
        <taxon>Teleostei</taxon>
        <taxon>Clupei</taxon>
        <taxon>Clupeiformes</taxon>
        <taxon>Clupeoidei</taxon>
        <taxon>Engraulidae</taxon>
        <taxon>Coilinae</taxon>
        <taxon>Coilia</taxon>
    </lineage>
</organism>
<reference evidence="2 3" key="1">
    <citation type="submission" date="2024-09" db="EMBL/GenBank/DDBJ databases">
        <title>A chromosome-level genome assembly of Gray's grenadier anchovy, Coilia grayii.</title>
        <authorList>
            <person name="Fu Z."/>
        </authorList>
    </citation>
    <scope>NUCLEOTIDE SEQUENCE [LARGE SCALE GENOMIC DNA]</scope>
    <source>
        <strain evidence="2">G4</strain>
        <tissue evidence="2">Muscle</tissue>
    </source>
</reference>
<protein>
    <recommendedName>
        <fullName evidence="1">CARD domain-containing protein</fullName>
    </recommendedName>
</protein>
<name>A0ABD1KTQ9_9TELE</name>
<dbReference type="SUPFAM" id="SSF47986">
    <property type="entry name" value="DEATH domain"/>
    <property type="match status" value="1"/>
</dbReference>
<evidence type="ECO:0000313" key="2">
    <source>
        <dbReference type="EMBL" id="KAL2102562.1"/>
    </source>
</evidence>
<dbReference type="PANTHER" id="PTHR15034">
    <property type="entry name" value="DEATH DOMAIN-CONTAINING PROTEIN CRADD"/>
    <property type="match status" value="1"/>
</dbReference>
<proteinExistence type="predicted"/>
<dbReference type="Proteomes" id="UP001591681">
    <property type="component" value="Unassembled WGS sequence"/>
</dbReference>
<feature type="domain" description="CARD" evidence="1">
    <location>
        <begin position="1"/>
        <end position="77"/>
    </location>
</feature>
<dbReference type="Gene3D" id="1.10.533.10">
    <property type="entry name" value="Death Domain, Fas"/>
    <property type="match status" value="1"/>
</dbReference>
<dbReference type="InterPro" id="IPR011029">
    <property type="entry name" value="DEATH-like_dom_sf"/>
</dbReference>
<sequence>MDSQHKDILRKHRLELSSNINTDDTIVQYLYQEDILTLSHVEEILAENSSKKRTLKLLDLLPARGPKAFEKFLESLEAEYPWVQERLLQGLGTSGVQVTAQVLEAEYKGLQNPKYCCALRCRQLTTQLCFPWKCS</sequence>
<dbReference type="InterPro" id="IPR037939">
    <property type="entry name" value="CRADD"/>
</dbReference>
<evidence type="ECO:0000313" key="3">
    <source>
        <dbReference type="Proteomes" id="UP001591681"/>
    </source>
</evidence>
<dbReference type="EMBL" id="JBHFQA010000002">
    <property type="protein sequence ID" value="KAL2102562.1"/>
    <property type="molecule type" value="Genomic_DNA"/>
</dbReference>
<dbReference type="SMART" id="SM00114">
    <property type="entry name" value="CARD"/>
    <property type="match status" value="1"/>
</dbReference>
<dbReference type="PROSITE" id="PS50209">
    <property type="entry name" value="CARD"/>
    <property type="match status" value="1"/>
</dbReference>
<keyword evidence="3" id="KW-1185">Reference proteome</keyword>
<dbReference type="AlphaFoldDB" id="A0ABD1KTQ9"/>